<feature type="transmembrane region" description="Helical" evidence="2">
    <location>
        <begin position="57"/>
        <end position="77"/>
    </location>
</feature>
<feature type="region of interest" description="Disordered" evidence="1">
    <location>
        <begin position="221"/>
        <end position="264"/>
    </location>
</feature>
<feature type="compositionally biased region" description="Low complexity" evidence="1">
    <location>
        <begin position="669"/>
        <end position="684"/>
    </location>
</feature>
<proteinExistence type="predicted"/>
<keyword evidence="2" id="KW-0472">Membrane</keyword>
<feature type="compositionally biased region" description="Basic and acidic residues" evidence="1">
    <location>
        <begin position="343"/>
        <end position="353"/>
    </location>
</feature>
<keyword evidence="2" id="KW-1133">Transmembrane helix</keyword>
<feature type="region of interest" description="Disordered" evidence="1">
    <location>
        <begin position="652"/>
        <end position="686"/>
    </location>
</feature>
<dbReference type="Proteomes" id="UP000050795">
    <property type="component" value="Unassembled WGS sequence"/>
</dbReference>
<name>A0AA85K0N8_TRIRE</name>
<evidence type="ECO:0000313" key="4">
    <source>
        <dbReference type="Proteomes" id="UP000050795"/>
    </source>
</evidence>
<evidence type="ECO:0000256" key="2">
    <source>
        <dbReference type="SAM" id="Phobius"/>
    </source>
</evidence>
<organism evidence="4 5">
    <name type="scientific">Trichobilharzia regenti</name>
    <name type="common">Nasal bird schistosome</name>
    <dbReference type="NCBI Taxonomy" id="157069"/>
    <lineage>
        <taxon>Eukaryota</taxon>
        <taxon>Metazoa</taxon>
        <taxon>Spiralia</taxon>
        <taxon>Lophotrochozoa</taxon>
        <taxon>Platyhelminthes</taxon>
        <taxon>Trematoda</taxon>
        <taxon>Digenea</taxon>
        <taxon>Strigeidida</taxon>
        <taxon>Schistosomatoidea</taxon>
        <taxon>Schistosomatidae</taxon>
        <taxon>Trichobilharzia</taxon>
    </lineage>
</organism>
<evidence type="ECO:0000259" key="3">
    <source>
        <dbReference type="Pfam" id="PF05018"/>
    </source>
</evidence>
<dbReference type="Pfam" id="PF05018">
    <property type="entry name" value="CFA20_dom"/>
    <property type="match status" value="1"/>
</dbReference>
<reference evidence="4" key="1">
    <citation type="submission" date="2022-06" db="EMBL/GenBank/DDBJ databases">
        <authorList>
            <person name="Berger JAMES D."/>
            <person name="Berger JAMES D."/>
        </authorList>
    </citation>
    <scope>NUCLEOTIDE SEQUENCE [LARGE SCALE GENOMIC DNA]</scope>
</reference>
<evidence type="ECO:0000313" key="5">
    <source>
        <dbReference type="WBParaSite" id="TREG1_69730.6"/>
    </source>
</evidence>
<dbReference type="WBParaSite" id="TREG1_69730.6">
    <property type="protein sequence ID" value="TREG1_69730.6"/>
    <property type="gene ID" value="TREG1_69730"/>
</dbReference>
<feature type="region of interest" description="Disordered" evidence="1">
    <location>
        <begin position="301"/>
        <end position="356"/>
    </location>
</feature>
<feature type="compositionally biased region" description="Low complexity" evidence="1">
    <location>
        <begin position="308"/>
        <end position="321"/>
    </location>
</feature>
<evidence type="ECO:0000256" key="1">
    <source>
        <dbReference type="SAM" id="MobiDB-lite"/>
    </source>
</evidence>
<keyword evidence="4" id="KW-1185">Reference proteome</keyword>
<feature type="compositionally biased region" description="Polar residues" evidence="1">
    <location>
        <begin position="252"/>
        <end position="264"/>
    </location>
</feature>
<accession>A0AA85K0N8</accession>
<feature type="compositionally biased region" description="Low complexity" evidence="1">
    <location>
        <begin position="240"/>
        <end position="251"/>
    </location>
</feature>
<feature type="compositionally biased region" description="Polar residues" evidence="1">
    <location>
        <begin position="322"/>
        <end position="342"/>
    </location>
</feature>
<dbReference type="AlphaFoldDB" id="A0AA85K0N8"/>
<protein>
    <recommendedName>
        <fullName evidence="3">CFA20 domain-containing protein</fullName>
    </recommendedName>
</protein>
<dbReference type="InterPro" id="IPR007714">
    <property type="entry name" value="CFA20_dom"/>
</dbReference>
<keyword evidence="2" id="KW-0812">Transmembrane</keyword>
<reference evidence="5" key="2">
    <citation type="submission" date="2023-11" db="UniProtKB">
        <authorList>
            <consortium name="WormBaseParasite"/>
        </authorList>
    </citation>
    <scope>IDENTIFICATION</scope>
</reference>
<feature type="domain" description="CFA20" evidence="3">
    <location>
        <begin position="75"/>
        <end position="167"/>
    </location>
</feature>
<sequence length="794" mass="89811">MQKRILFEANAVNPFFRCHISGASNISLVKSSILCTQVVKLSTSFQPTHLEFMYDKMCCMCCLIIFMFLARTLYRFMIFRIFLSNEQDFMFDLKFSTDDRKPFVISFSTKYDSLSIKRFCVMVPLSSVLRSMWLNLTVDLFSFIHDLKIGTSLKKLQSITVYPFCFLSQLAVTSCTITDSASFDSSRNFESKSSVIYQVLDVPKIRLNEWKQTELINFQSTNSSKNPEKISEVNTVDKQNSGLNSSNTSSSEVQRNTSDKQNSGKQRIFLQVNKVCINEQSSTTTKKTFIRSNITKDPRSFSAGAVVNHSSNNNSSRNSNNDKITLNHNLEGSDKSNQSKTVNDTKSERDEKNSVTQKLCQSTCSGSLYLFNSLPQPAPNYFITEHNKDIDANETEVDDTDDDVICSESSYFQRISVDQNSLKELTDTELKFKVIMASASQPSKTTSTLHFNELNNNHFNNKNAKEGNTPTPIDLAGYERSDDLSASFEESLLASLKQAAMGGNFDSDLLLMKQELTRKSVNTTDKSVKATGEQQLSGISKSIPLPSQSSPRNHIGKNIINSTEDEKCDIVNTLRKQILNVSFSDHDDYGEGEDVTTSDGLGSLIYLRYHLTRHHQHCQHYPQNYHQHLGNEYLQQRDNLLVDINHQISPKSEISTYRKRSYHSRNDNDNSSTLSLSHQSTQSNEDISQLITGVEVSSHWGTGTLTSSNESLPYSICDNVTSRGSCEPPNHQLKQHHTCTLNRTNSKNTLSDMKEKQSNDNNSINSNNQLVELIYDSILNCYYDPKSGRFYELI</sequence>